<sequence length="304" mass="34447">MSRRQRYRHPAAKARPRAEASHPADGDTDRTREDGWRRAPARRAPRGVSGWRRRRRHPRVASVWPCGSRDCQATAEAAQAGPEWLERAVLRLVTSYTEPGHRVLLIAPPPPRTRRPPRWTTSDRRDRPDPYLDVLDTNWAISRLGRSAQTTLAAHPTGPHGSPGDPRVGQRPRDVQPHRGRPPDPALSLTHDDQAVTGSFDLIVTVANPHDHAWLAARDWSALLRGSGILAIITHSDIDRGELRDPSAHIVLTIRNRGLVWVDHIVLLDRDPDRGIPPRPPDVEWRATRHIRSHHDLLIFERRP</sequence>
<feature type="region of interest" description="Disordered" evidence="1">
    <location>
        <begin position="103"/>
        <end position="127"/>
    </location>
</feature>
<organism evidence="2 3">
    <name type="scientific">Haloechinothrix salitolerans</name>
    <dbReference type="NCBI Taxonomy" id="926830"/>
    <lineage>
        <taxon>Bacteria</taxon>
        <taxon>Bacillati</taxon>
        <taxon>Actinomycetota</taxon>
        <taxon>Actinomycetes</taxon>
        <taxon>Pseudonocardiales</taxon>
        <taxon>Pseudonocardiaceae</taxon>
        <taxon>Haloechinothrix</taxon>
    </lineage>
</organism>
<reference evidence="3" key="1">
    <citation type="journal article" date="2019" name="Int. J. Syst. Evol. Microbiol.">
        <title>The Global Catalogue of Microorganisms (GCM) 10K type strain sequencing project: providing services to taxonomists for standard genome sequencing and annotation.</title>
        <authorList>
            <consortium name="The Broad Institute Genomics Platform"/>
            <consortium name="The Broad Institute Genome Sequencing Center for Infectious Disease"/>
            <person name="Wu L."/>
            <person name="Ma J."/>
        </authorList>
    </citation>
    <scope>NUCLEOTIDE SEQUENCE [LARGE SCALE GENOMIC DNA]</scope>
    <source>
        <strain evidence="3">KCTC 32255</strain>
    </source>
</reference>
<proteinExistence type="predicted"/>
<feature type="region of interest" description="Disordered" evidence="1">
    <location>
        <begin position="1"/>
        <end position="63"/>
    </location>
</feature>
<evidence type="ECO:0000313" key="3">
    <source>
        <dbReference type="Proteomes" id="UP001596337"/>
    </source>
</evidence>
<evidence type="ECO:0008006" key="4">
    <source>
        <dbReference type="Google" id="ProtNLM"/>
    </source>
</evidence>
<feature type="compositionally biased region" description="Basic and acidic residues" evidence="1">
    <location>
        <begin position="16"/>
        <end position="37"/>
    </location>
</feature>
<keyword evidence="3" id="KW-1185">Reference proteome</keyword>
<accession>A0ABW2C9F1</accession>
<dbReference type="RefSeq" id="WP_345401521.1">
    <property type="nucleotide sequence ID" value="NZ_BAABLA010000106.1"/>
</dbReference>
<gene>
    <name evidence="2" type="ORF">ACFQGD_27845</name>
</gene>
<dbReference type="Proteomes" id="UP001596337">
    <property type="component" value="Unassembled WGS sequence"/>
</dbReference>
<comment type="caution">
    <text evidence="2">The sequence shown here is derived from an EMBL/GenBank/DDBJ whole genome shotgun (WGS) entry which is preliminary data.</text>
</comment>
<evidence type="ECO:0000256" key="1">
    <source>
        <dbReference type="SAM" id="MobiDB-lite"/>
    </source>
</evidence>
<feature type="compositionally biased region" description="Basic residues" evidence="1">
    <location>
        <begin position="39"/>
        <end position="59"/>
    </location>
</feature>
<evidence type="ECO:0000313" key="2">
    <source>
        <dbReference type="EMBL" id="MFC6870945.1"/>
    </source>
</evidence>
<feature type="region of interest" description="Disordered" evidence="1">
    <location>
        <begin position="151"/>
        <end position="191"/>
    </location>
</feature>
<dbReference type="EMBL" id="JBHSXX010000001">
    <property type="protein sequence ID" value="MFC6870945.1"/>
    <property type="molecule type" value="Genomic_DNA"/>
</dbReference>
<protein>
    <recommendedName>
        <fullName evidence="4">Class I SAM-dependent methyltransferase</fullName>
    </recommendedName>
</protein>
<name>A0ABW2C9F1_9PSEU</name>
<feature type="compositionally biased region" description="Basic residues" evidence="1">
    <location>
        <begin position="1"/>
        <end position="15"/>
    </location>
</feature>